<dbReference type="GO" id="GO:0004642">
    <property type="term" value="F:phosphoribosylformylglycinamidine synthase activity"/>
    <property type="evidence" value="ECO:0007669"/>
    <property type="project" value="TreeGrafter"/>
</dbReference>
<dbReference type="Pfam" id="PF02769">
    <property type="entry name" value="AIRS_C"/>
    <property type="match status" value="1"/>
</dbReference>
<dbReference type="SMART" id="SM01211">
    <property type="entry name" value="GATase_5"/>
    <property type="match status" value="1"/>
</dbReference>
<evidence type="ECO:0000259" key="9">
    <source>
        <dbReference type="Pfam" id="PF18072"/>
    </source>
</evidence>
<protein>
    <submittedName>
        <fullName evidence="10">Phosphoribosylformylglycinamidine synthase</fullName>
    </submittedName>
</protein>
<keyword evidence="6" id="KW-0460">Magnesium</keyword>
<dbReference type="RefSeq" id="WP_119305384.1">
    <property type="nucleotide sequence ID" value="NZ_AP014608.1"/>
</dbReference>
<organism evidence="10 11">
    <name type="scientific">Blattabacterium cuenoti STAT</name>
    <dbReference type="NCBI Taxonomy" id="1457030"/>
    <lineage>
        <taxon>Bacteria</taxon>
        <taxon>Pseudomonadati</taxon>
        <taxon>Bacteroidota</taxon>
        <taxon>Flavobacteriia</taxon>
        <taxon>Flavobacteriales</taxon>
        <taxon>Blattabacteriaceae</taxon>
        <taxon>Blattabacterium</taxon>
    </lineage>
</organism>
<dbReference type="GO" id="GO:0005524">
    <property type="term" value="F:ATP binding"/>
    <property type="evidence" value="ECO:0007669"/>
    <property type="project" value="UniProtKB-KW"/>
</dbReference>
<evidence type="ECO:0000259" key="8">
    <source>
        <dbReference type="Pfam" id="PF02769"/>
    </source>
</evidence>
<dbReference type="InterPro" id="IPR010918">
    <property type="entry name" value="PurM-like_C_dom"/>
</dbReference>
<evidence type="ECO:0000256" key="5">
    <source>
        <dbReference type="ARBA" id="ARBA00022840"/>
    </source>
</evidence>
<name>A0A224AJQ7_9FLAO</name>
<dbReference type="Gene3D" id="3.30.1330.10">
    <property type="entry name" value="PurM-like, N-terminal domain"/>
    <property type="match status" value="2"/>
</dbReference>
<dbReference type="InterPro" id="IPR010141">
    <property type="entry name" value="FGAM_synthase"/>
</dbReference>
<evidence type="ECO:0000256" key="6">
    <source>
        <dbReference type="ARBA" id="ARBA00022842"/>
    </source>
</evidence>
<accession>A0A224AJQ7</accession>
<dbReference type="Gene3D" id="3.40.50.880">
    <property type="match status" value="1"/>
</dbReference>
<dbReference type="Pfam" id="PF13507">
    <property type="entry name" value="GATase_5"/>
    <property type="match status" value="1"/>
</dbReference>
<dbReference type="SUPFAM" id="SSF56042">
    <property type="entry name" value="PurM C-terminal domain-like"/>
    <property type="match status" value="2"/>
</dbReference>
<dbReference type="GO" id="GO:0005737">
    <property type="term" value="C:cytoplasm"/>
    <property type="evidence" value="ECO:0007669"/>
    <property type="project" value="TreeGrafter"/>
</dbReference>
<evidence type="ECO:0000256" key="1">
    <source>
        <dbReference type="ARBA" id="ARBA00022598"/>
    </source>
</evidence>
<feature type="domain" description="PurM-like C-terminal" evidence="8">
    <location>
        <begin position="426"/>
        <end position="575"/>
    </location>
</feature>
<keyword evidence="11" id="KW-1185">Reference proteome</keyword>
<feature type="region of interest" description="Disordered" evidence="7">
    <location>
        <begin position="444"/>
        <end position="465"/>
    </location>
</feature>
<dbReference type="Proteomes" id="UP000263619">
    <property type="component" value="Chromosome"/>
</dbReference>
<dbReference type="SUPFAM" id="SSF55326">
    <property type="entry name" value="PurM N-terminal domain-like"/>
    <property type="match status" value="2"/>
</dbReference>
<keyword evidence="3" id="KW-0547">Nucleotide-binding</keyword>
<dbReference type="InterPro" id="IPR041609">
    <property type="entry name" value="PurL_linker"/>
</dbReference>
<dbReference type="NCBIfam" id="TIGR01857">
    <property type="entry name" value="FGAM-synthase"/>
    <property type="match status" value="1"/>
</dbReference>
<evidence type="ECO:0000313" key="11">
    <source>
        <dbReference type="Proteomes" id="UP000263619"/>
    </source>
</evidence>
<dbReference type="GO" id="GO:0046872">
    <property type="term" value="F:metal ion binding"/>
    <property type="evidence" value="ECO:0007669"/>
    <property type="project" value="UniProtKB-KW"/>
</dbReference>
<dbReference type="InterPro" id="IPR036921">
    <property type="entry name" value="PurM-like_N_sf"/>
</dbReference>
<dbReference type="InterPro" id="IPR036676">
    <property type="entry name" value="PurM-like_C_sf"/>
</dbReference>
<keyword evidence="1" id="KW-0436">Ligase</keyword>
<keyword evidence="4" id="KW-0658">Purine biosynthesis</keyword>
<keyword evidence="5" id="KW-0067">ATP-binding</keyword>
<dbReference type="SUPFAM" id="SSF52317">
    <property type="entry name" value="Class I glutamine amidotransferase-like"/>
    <property type="match status" value="1"/>
</dbReference>
<dbReference type="EMBL" id="AP014608">
    <property type="protein sequence ID" value="BBA17094.1"/>
    <property type="molecule type" value="Genomic_DNA"/>
</dbReference>
<dbReference type="GO" id="GO:0006164">
    <property type="term" value="P:purine nucleotide biosynthetic process"/>
    <property type="evidence" value="ECO:0007669"/>
    <property type="project" value="UniProtKB-KW"/>
</dbReference>
<keyword evidence="2" id="KW-0479">Metal-binding</keyword>
<evidence type="ECO:0000313" key="10">
    <source>
        <dbReference type="EMBL" id="BBA17094.1"/>
    </source>
</evidence>
<dbReference type="PANTHER" id="PTHR10099">
    <property type="entry name" value="PHOSPHORIBOSYLFORMYLGLYCINAMIDINE SYNTHASE"/>
    <property type="match status" value="1"/>
</dbReference>
<evidence type="ECO:0000256" key="3">
    <source>
        <dbReference type="ARBA" id="ARBA00022741"/>
    </source>
</evidence>
<dbReference type="CDD" id="cd02204">
    <property type="entry name" value="PurL_repeat2"/>
    <property type="match status" value="1"/>
</dbReference>
<evidence type="ECO:0000256" key="7">
    <source>
        <dbReference type="SAM" id="MobiDB-lite"/>
    </source>
</evidence>
<dbReference type="OrthoDB" id="9804441at2"/>
<dbReference type="Gene3D" id="3.90.650.10">
    <property type="entry name" value="PurM-like C-terminal domain"/>
    <property type="match status" value="2"/>
</dbReference>
<evidence type="ECO:0000256" key="4">
    <source>
        <dbReference type="ARBA" id="ARBA00022755"/>
    </source>
</evidence>
<evidence type="ECO:0000256" key="2">
    <source>
        <dbReference type="ARBA" id="ARBA00022723"/>
    </source>
</evidence>
<feature type="domain" description="Phosphoribosylformylglycinamidine synthase linker" evidence="9">
    <location>
        <begin position="166"/>
        <end position="214"/>
    </location>
</feature>
<sequence length="1228" mass="139537">MNFRIYIQKKSPFDIDSRKLYNELKNMNISLHNIIIYYIYDIYNINKKLFLESLSKVLVDPITDILYNKKIYLNYSSYIIEDFPEKDDNRAHAAMQCIKMITSQPIQVSIKTGRLIEFIGMKNKQDFDKIKKYYINKSCLTNDIENKENNTIKTIDNFINFSVEKIKKFHNKENFSMDVDDLLFIQKYFYKEKRNPTQSELRIFDVYWSDHCRHRTFFTTLKNISFYGSLKKIYQNVFIKYIKDRKLIGRSKYPINFMDLSNLSAKILHKKGKLKNYVPSSNNEHNACMIMIDVDFKENKKTEKWYLLFKNETHNHPTEINPFVGASTCIGGAIRDPLSERAFVYQGIRLSGAADPTNLKTINGKIPQHKICFESARGYSSYGNQIGLSTTHVHEIYHEGYRAKRMEIGMVVGAVPVSFVKKNKPKKGDIILLIGGFTKKEGIGGATDSSKEQDSDFKNYPQQKGDPITERKIQRLFRKKKVISLIKKCNDFGAGGAAVAIGELSDSLVLYLDNIPIKNKKNIDPIDIVLSESQERMAVILDPKDVKKFISFSREENIISVPIGIITENKRIIFSYKKKEIFNVKSSFLNTKGSCKIKSVCVNSPISVSPFNRSKKIVFSKEKFLNTLSELNIASQKSLVEMFDSTVGSTTVLMPFGGKYQMTPSEGSVQKIPVFGGNTNTVSIVSWGFHPEVSIWSPFHGGAYAIVECISKIVSMGGNYKNTYFSFQEYYQKLGNDPKNWGKPFSALLGAYHAQMSFELASIGGKDSMSGTYKNLHVPPTFIVFGVSIGLCSNIISPEFKKAGNKIYLYYHRSLKNEMPDYDSIKKAYDQVYEGICSGKIVSVKTVKDGGISVAIAKMSFGNCLGAIIDYKDHLLETNIGSLIIESSSSISDKNFIPIGEIISHKYLNFNGISIDINESIKNWLKTFPPIFSNDSNDSNDSNEKIKKIKKFNSIKWKCKFPKKGKPRVFIPIFPGTNSEFESIRSFEKEGSIVTTLVFKNISDKDITESILSFKKKIESAQIFMICGGFSAGDEPDGSAKFIVSILHNPYIKEAIQSFLDQDGLILGICNGFQGLIKSGLLPYGKICLRNHNSPTFIHNKIEKHISQCVHIKVISDHSPWLNGMKNKIYTLPISHSEGRFYANKETINTLLNKNQIATQYVDLKGNPSLDRLYNPNGSIESIEGLLSKNGKIYGRMTHPERYDYGLLKNIPNVYEHSIFKNAVRYFL</sequence>
<dbReference type="AlphaFoldDB" id="A0A224AJQ7"/>
<dbReference type="Pfam" id="PF18072">
    <property type="entry name" value="FGAR-AT_linker"/>
    <property type="match status" value="1"/>
</dbReference>
<gene>
    <name evidence="10" type="primary">purL</name>
    <name evidence="10" type="ORF">STAT_158</name>
</gene>
<reference evidence="10 11" key="1">
    <citation type="submission" date="2014-06" db="EMBL/GenBank/DDBJ databases">
        <title>Genome sequence of the intracellular symbiont Blattabacterium cuenoti, strain STAT from the wood feeding cockroach Salganea taiwanensis taiwanensis.</title>
        <authorList>
            <person name="Kinjo Y."/>
            <person name="Ohkuma M."/>
            <person name="Tokuda G."/>
        </authorList>
    </citation>
    <scope>NUCLEOTIDE SEQUENCE [LARGE SCALE GENOMIC DNA]</scope>
    <source>
        <strain evidence="10 11">STAT</strain>
    </source>
</reference>
<dbReference type="PANTHER" id="PTHR10099:SF1">
    <property type="entry name" value="PHOSPHORIBOSYLFORMYLGLYCINAMIDINE SYNTHASE"/>
    <property type="match status" value="1"/>
</dbReference>
<dbReference type="InterPro" id="IPR029062">
    <property type="entry name" value="Class_I_gatase-like"/>
</dbReference>
<proteinExistence type="predicted"/>